<keyword evidence="3 6" id="KW-0812">Transmembrane</keyword>
<evidence type="ECO:0000259" key="7">
    <source>
        <dbReference type="PROSITE" id="PS50850"/>
    </source>
</evidence>
<feature type="transmembrane region" description="Helical" evidence="6">
    <location>
        <begin position="135"/>
        <end position="155"/>
    </location>
</feature>
<proteinExistence type="predicted"/>
<evidence type="ECO:0000256" key="3">
    <source>
        <dbReference type="ARBA" id="ARBA00022692"/>
    </source>
</evidence>
<dbReference type="InterPro" id="IPR036259">
    <property type="entry name" value="MFS_trans_sf"/>
</dbReference>
<feature type="transmembrane region" description="Helical" evidence="6">
    <location>
        <begin position="289"/>
        <end position="307"/>
    </location>
</feature>
<dbReference type="InterPro" id="IPR011701">
    <property type="entry name" value="MFS"/>
</dbReference>
<feature type="transmembrane region" description="Helical" evidence="6">
    <location>
        <begin position="375"/>
        <end position="397"/>
    </location>
</feature>
<dbReference type="Pfam" id="PF07690">
    <property type="entry name" value="MFS_1"/>
    <property type="match status" value="1"/>
</dbReference>
<keyword evidence="2" id="KW-0813">Transport</keyword>
<dbReference type="RefSeq" id="WP_091544239.1">
    <property type="nucleotide sequence ID" value="NZ_FMUS01000017.1"/>
</dbReference>
<feature type="domain" description="Major facilitator superfamily (MFS) profile" evidence="7">
    <location>
        <begin position="8"/>
        <end position="402"/>
    </location>
</feature>
<evidence type="ECO:0000256" key="6">
    <source>
        <dbReference type="SAM" id="Phobius"/>
    </source>
</evidence>
<feature type="transmembrane region" description="Helical" evidence="6">
    <location>
        <begin position="313"/>
        <end position="334"/>
    </location>
</feature>
<feature type="transmembrane region" description="Helical" evidence="6">
    <location>
        <begin position="226"/>
        <end position="247"/>
    </location>
</feature>
<evidence type="ECO:0000256" key="5">
    <source>
        <dbReference type="ARBA" id="ARBA00023136"/>
    </source>
</evidence>
<feature type="transmembrane region" description="Helical" evidence="6">
    <location>
        <begin position="346"/>
        <end position="369"/>
    </location>
</feature>
<dbReference type="PANTHER" id="PTHR11360">
    <property type="entry name" value="MONOCARBOXYLATE TRANSPORTER"/>
    <property type="match status" value="1"/>
</dbReference>
<dbReference type="InterPro" id="IPR050327">
    <property type="entry name" value="Proton-linked_MCT"/>
</dbReference>
<feature type="transmembrane region" description="Helical" evidence="6">
    <location>
        <begin position="259"/>
        <end position="277"/>
    </location>
</feature>
<evidence type="ECO:0000313" key="8">
    <source>
        <dbReference type="EMBL" id="SCY82784.1"/>
    </source>
</evidence>
<organism evidence="8 9">
    <name type="scientific">Alkaliphilus peptidifermentans DSM 18978</name>
    <dbReference type="NCBI Taxonomy" id="1120976"/>
    <lineage>
        <taxon>Bacteria</taxon>
        <taxon>Bacillati</taxon>
        <taxon>Bacillota</taxon>
        <taxon>Clostridia</taxon>
        <taxon>Peptostreptococcales</taxon>
        <taxon>Natronincolaceae</taxon>
        <taxon>Alkaliphilus</taxon>
    </lineage>
</organism>
<dbReference type="OrthoDB" id="9793415at2"/>
<dbReference type="CDD" id="cd17353">
    <property type="entry name" value="MFS_OFA_like"/>
    <property type="match status" value="1"/>
</dbReference>
<sequence>MSKQKLYRGWIVTIAGLGVNLMLGVLYAWGVISAALIDQLNWNATMTQIPYMVACALFALSMVPGGRLQDKLGPKPIIMASAILAGIGFIFSGIYLTTIGLTIFFGIVFGAGMGIGYAAPTPAAVKWFDTKKRGVISGIVVSGFGLAPVYIAPLTTSLLNNYGIKTTFFFLGIGFFTGIMLLAQFISNPPKDYVPQGASPVVKKADTNSLKVDYEWQEVLKTKQFYHLWIMFCFGTFAGLLIIGQLSKIGLEQAGMRNSYMLISIYAFFNFAGRIGCGVISDKLGRMKTLFIMFLLQVAAYVFFPSFNTPGTLMFGIAIVGFTFGGMLTIFPSVTADYFGLKNFGVNYGLVITAWGIGGVFGPLLGGIVKDVTNAYTLSYIVSGVLSAAGAILTLFIKAPSPVTIEDEETNIGMMLQQND</sequence>
<dbReference type="AlphaFoldDB" id="A0A1G5J3L9"/>
<evidence type="ECO:0000256" key="4">
    <source>
        <dbReference type="ARBA" id="ARBA00022989"/>
    </source>
</evidence>
<keyword evidence="5 6" id="KW-0472">Membrane</keyword>
<evidence type="ECO:0000256" key="2">
    <source>
        <dbReference type="ARBA" id="ARBA00022448"/>
    </source>
</evidence>
<reference evidence="8 9" key="1">
    <citation type="submission" date="2016-10" db="EMBL/GenBank/DDBJ databases">
        <authorList>
            <person name="de Groot N.N."/>
        </authorList>
    </citation>
    <scope>NUCLEOTIDE SEQUENCE [LARGE SCALE GENOMIC DNA]</scope>
    <source>
        <strain evidence="8 9">DSM 18978</strain>
    </source>
</reference>
<dbReference type="Gene3D" id="1.20.1250.20">
    <property type="entry name" value="MFS general substrate transporter like domains"/>
    <property type="match status" value="2"/>
</dbReference>
<dbReference type="STRING" id="1120976.SAMN03080606_02649"/>
<dbReference type="InterPro" id="IPR020846">
    <property type="entry name" value="MFS_dom"/>
</dbReference>
<comment type="subcellular location">
    <subcellularLocation>
        <location evidence="1">Cell membrane</location>
        <topology evidence="1">Multi-pass membrane protein</topology>
    </subcellularLocation>
</comment>
<dbReference type="Proteomes" id="UP000198636">
    <property type="component" value="Unassembled WGS sequence"/>
</dbReference>
<gene>
    <name evidence="8" type="ORF">SAMN03080606_02649</name>
</gene>
<dbReference type="GO" id="GO:0022857">
    <property type="term" value="F:transmembrane transporter activity"/>
    <property type="evidence" value="ECO:0007669"/>
    <property type="project" value="InterPro"/>
</dbReference>
<protein>
    <submittedName>
        <fullName evidence="8">MFS transporter, OFA family, oxalate/formate antiporter</fullName>
    </submittedName>
</protein>
<accession>A0A1G5J3L9</accession>
<dbReference type="PROSITE" id="PS50850">
    <property type="entry name" value="MFS"/>
    <property type="match status" value="1"/>
</dbReference>
<keyword evidence="4 6" id="KW-1133">Transmembrane helix</keyword>
<evidence type="ECO:0000256" key="1">
    <source>
        <dbReference type="ARBA" id="ARBA00004651"/>
    </source>
</evidence>
<dbReference type="GO" id="GO:0005886">
    <property type="term" value="C:plasma membrane"/>
    <property type="evidence" value="ECO:0007669"/>
    <property type="project" value="UniProtKB-SubCell"/>
</dbReference>
<dbReference type="PANTHER" id="PTHR11360:SF304">
    <property type="entry name" value="MFS DOMAIN-CONTAINING PROTEIN"/>
    <property type="match status" value="1"/>
</dbReference>
<name>A0A1G5J3L9_9FIRM</name>
<evidence type="ECO:0000313" key="9">
    <source>
        <dbReference type="Proteomes" id="UP000198636"/>
    </source>
</evidence>
<feature type="transmembrane region" description="Helical" evidence="6">
    <location>
        <begin position="12"/>
        <end position="37"/>
    </location>
</feature>
<feature type="transmembrane region" description="Helical" evidence="6">
    <location>
        <begin position="103"/>
        <end position="123"/>
    </location>
</feature>
<dbReference type="SUPFAM" id="SSF103473">
    <property type="entry name" value="MFS general substrate transporter"/>
    <property type="match status" value="1"/>
</dbReference>
<feature type="transmembrane region" description="Helical" evidence="6">
    <location>
        <begin position="49"/>
        <end position="65"/>
    </location>
</feature>
<feature type="transmembrane region" description="Helical" evidence="6">
    <location>
        <begin position="167"/>
        <end position="186"/>
    </location>
</feature>
<keyword evidence="9" id="KW-1185">Reference proteome</keyword>
<dbReference type="EMBL" id="FMUS01000017">
    <property type="protein sequence ID" value="SCY82784.1"/>
    <property type="molecule type" value="Genomic_DNA"/>
</dbReference>
<feature type="transmembrane region" description="Helical" evidence="6">
    <location>
        <begin position="77"/>
        <end position="97"/>
    </location>
</feature>